<sequence length="116" mass="12420">MAGRVAARYVSRRFSSGGKVLGEEEKAAETVYIKKMEKEKLEKLARQGPKQAETQAPNSGAPATEAVKPSGPEPSAPKTSTDKHRNYAVIAGLVTALGAAGWYYKSGSKKTEEVHD</sequence>
<keyword evidence="2" id="KW-0472">Membrane</keyword>
<accession>A0A9R0HZH5</accession>
<dbReference type="AlphaFoldDB" id="A0A9R0HZH5"/>
<dbReference type="RefSeq" id="XP_021856800.1">
    <property type="nucleotide sequence ID" value="XM_022001108.2"/>
</dbReference>
<name>A0A9R0HZH5_SPIOL</name>
<gene>
    <name evidence="4" type="primary">LOC110796080</name>
</gene>
<proteinExistence type="predicted"/>
<dbReference type="PANTHER" id="PTHR33878">
    <property type="entry name" value="OS08G0559000 PROTEIN"/>
    <property type="match status" value="1"/>
</dbReference>
<evidence type="ECO:0000313" key="3">
    <source>
        <dbReference type="Proteomes" id="UP000813463"/>
    </source>
</evidence>
<reference evidence="3" key="1">
    <citation type="journal article" date="2021" name="Nat. Commun.">
        <title>Genomic analyses provide insights into spinach domestication and the genetic basis of agronomic traits.</title>
        <authorList>
            <person name="Cai X."/>
            <person name="Sun X."/>
            <person name="Xu C."/>
            <person name="Sun H."/>
            <person name="Wang X."/>
            <person name="Ge C."/>
            <person name="Zhang Z."/>
            <person name="Wang Q."/>
            <person name="Fei Z."/>
            <person name="Jiao C."/>
            <person name="Wang Q."/>
        </authorList>
    </citation>
    <scope>NUCLEOTIDE SEQUENCE [LARGE SCALE GENOMIC DNA]</scope>
    <source>
        <strain evidence="3">cv. Varoflay</strain>
    </source>
</reference>
<dbReference type="InterPro" id="IPR045284">
    <property type="entry name" value="At2g27730-like"/>
</dbReference>
<dbReference type="GO" id="GO:0045271">
    <property type="term" value="C:respiratory chain complex I"/>
    <property type="evidence" value="ECO:0000318"/>
    <property type="project" value="GO_Central"/>
</dbReference>
<dbReference type="GeneID" id="110796080"/>
<protein>
    <submittedName>
        <fullName evidence="4">Uncharacterized protein At2g27730, mitochondrial</fullName>
    </submittedName>
</protein>
<keyword evidence="3" id="KW-1185">Reference proteome</keyword>
<keyword evidence="2" id="KW-0812">Transmembrane</keyword>
<feature type="region of interest" description="Disordered" evidence="1">
    <location>
        <begin position="41"/>
        <end position="85"/>
    </location>
</feature>
<feature type="transmembrane region" description="Helical" evidence="2">
    <location>
        <begin position="87"/>
        <end position="104"/>
    </location>
</feature>
<dbReference type="PANTHER" id="PTHR33878:SF1">
    <property type="entry name" value="OS08G0559000 PROTEIN"/>
    <property type="match status" value="1"/>
</dbReference>
<dbReference type="KEGG" id="soe:110796080"/>
<reference evidence="4" key="2">
    <citation type="submission" date="2025-08" db="UniProtKB">
        <authorList>
            <consortium name="RefSeq"/>
        </authorList>
    </citation>
    <scope>IDENTIFICATION</scope>
    <source>
        <tissue evidence="4">Leaf</tissue>
    </source>
</reference>
<evidence type="ECO:0000313" key="4">
    <source>
        <dbReference type="RefSeq" id="XP_021856800.1"/>
    </source>
</evidence>
<evidence type="ECO:0000256" key="2">
    <source>
        <dbReference type="SAM" id="Phobius"/>
    </source>
</evidence>
<dbReference type="OrthoDB" id="1932250at2759"/>
<dbReference type="Proteomes" id="UP000813463">
    <property type="component" value="Chromosome 6"/>
</dbReference>
<organism evidence="3 4">
    <name type="scientific">Spinacia oleracea</name>
    <name type="common">Spinach</name>
    <dbReference type="NCBI Taxonomy" id="3562"/>
    <lineage>
        <taxon>Eukaryota</taxon>
        <taxon>Viridiplantae</taxon>
        <taxon>Streptophyta</taxon>
        <taxon>Embryophyta</taxon>
        <taxon>Tracheophyta</taxon>
        <taxon>Spermatophyta</taxon>
        <taxon>Magnoliopsida</taxon>
        <taxon>eudicotyledons</taxon>
        <taxon>Gunneridae</taxon>
        <taxon>Pentapetalae</taxon>
        <taxon>Caryophyllales</taxon>
        <taxon>Chenopodiaceae</taxon>
        <taxon>Chenopodioideae</taxon>
        <taxon>Anserineae</taxon>
        <taxon>Spinacia</taxon>
    </lineage>
</organism>
<evidence type="ECO:0000256" key="1">
    <source>
        <dbReference type="SAM" id="MobiDB-lite"/>
    </source>
</evidence>
<keyword evidence="2" id="KW-1133">Transmembrane helix</keyword>